<reference evidence="3 4" key="1">
    <citation type="submission" date="2019-03" db="EMBL/GenBank/DDBJ databases">
        <title>Complete Genome Sequence of Allofrancisella inopinata Strain SYSU YG23 Isolated from Water-Cooling Systems in China.</title>
        <authorList>
            <person name="Ohrman C."/>
            <person name="Uneklint I."/>
            <person name="Sjodin A."/>
        </authorList>
    </citation>
    <scope>NUCLEOTIDE SEQUENCE [LARGE SCALE GENOMIC DNA]</scope>
    <source>
        <strain evidence="3 4">SYSU YG23</strain>
    </source>
</reference>
<dbReference type="SUPFAM" id="SSF54197">
    <property type="entry name" value="HIT-like"/>
    <property type="match status" value="1"/>
</dbReference>
<dbReference type="Gene3D" id="3.30.428.10">
    <property type="entry name" value="HIT-like"/>
    <property type="match status" value="1"/>
</dbReference>
<comment type="caution">
    <text evidence="1">Lacks conserved residue(s) required for the propagation of feature annotation.</text>
</comment>
<dbReference type="EMBL" id="CP038241">
    <property type="protein sequence ID" value="QIV96184.1"/>
    <property type="molecule type" value="Genomic_DNA"/>
</dbReference>
<evidence type="ECO:0000313" key="4">
    <source>
        <dbReference type="Proteomes" id="UP000502004"/>
    </source>
</evidence>
<feature type="domain" description="HIT" evidence="2">
    <location>
        <begin position="35"/>
        <end position="102"/>
    </location>
</feature>
<dbReference type="RefSeq" id="WP_133941727.1">
    <property type="nucleotide sequence ID" value="NZ_CP038241.1"/>
</dbReference>
<keyword evidence="4" id="KW-1185">Reference proteome</keyword>
<dbReference type="Proteomes" id="UP000502004">
    <property type="component" value="Chromosome"/>
</dbReference>
<sequence>MFKLDERLGKDTFEVCQTLDCKVLVMNNAILPWFIIVPFTDKTEWYELDDSVQYNINTIINKLSVFLKNEYKVDKLNIATLGNVVKQMHIHVIGRFTTDPAWPNPVWGNIQAQAYSKEQKVDLKERLKKSLAINI</sequence>
<dbReference type="InterPro" id="IPR036265">
    <property type="entry name" value="HIT-like_sf"/>
</dbReference>
<dbReference type="InterPro" id="IPR026026">
    <property type="entry name" value="HIT_Hint"/>
</dbReference>
<accession>A0AAE6YJZ5</accession>
<organism evidence="3 4">
    <name type="scientific">Allofrancisella inopinata</name>
    <dbReference type="NCBI Taxonomy" id="1085647"/>
    <lineage>
        <taxon>Bacteria</taxon>
        <taxon>Pseudomonadati</taxon>
        <taxon>Pseudomonadota</taxon>
        <taxon>Gammaproteobacteria</taxon>
        <taxon>Thiotrichales</taxon>
        <taxon>Francisellaceae</taxon>
        <taxon>Allofrancisella</taxon>
    </lineage>
</organism>
<dbReference type="KEGG" id="aii:E4K63_04810"/>
<dbReference type="GO" id="GO:0003824">
    <property type="term" value="F:catalytic activity"/>
    <property type="evidence" value="ECO:0007669"/>
    <property type="project" value="InterPro"/>
</dbReference>
<dbReference type="PROSITE" id="PS51084">
    <property type="entry name" value="HIT_2"/>
    <property type="match status" value="1"/>
</dbReference>
<evidence type="ECO:0000256" key="1">
    <source>
        <dbReference type="PROSITE-ProRule" id="PRU00464"/>
    </source>
</evidence>
<dbReference type="Pfam" id="PF01230">
    <property type="entry name" value="HIT"/>
    <property type="match status" value="1"/>
</dbReference>
<protein>
    <submittedName>
        <fullName evidence="3">HIT family protein</fullName>
    </submittedName>
</protein>
<dbReference type="PIRSF" id="PIRSF000714">
    <property type="entry name" value="HIT"/>
    <property type="match status" value="1"/>
</dbReference>
<dbReference type="InterPro" id="IPR011146">
    <property type="entry name" value="HIT-like"/>
</dbReference>
<evidence type="ECO:0000259" key="2">
    <source>
        <dbReference type="PROSITE" id="PS51084"/>
    </source>
</evidence>
<evidence type="ECO:0000313" key="3">
    <source>
        <dbReference type="EMBL" id="QIV96184.1"/>
    </source>
</evidence>
<name>A0AAE6YJZ5_9GAMM</name>
<gene>
    <name evidence="3" type="ORF">E4K63_04810</name>
</gene>
<proteinExistence type="predicted"/>
<dbReference type="AlphaFoldDB" id="A0AAE6YJZ5"/>